<proteinExistence type="predicted"/>
<accession>A0AAD7A8E0</accession>
<protein>
    <submittedName>
        <fullName evidence="2">Uncharacterized protein</fullName>
    </submittedName>
</protein>
<feature type="signal peptide" evidence="1">
    <location>
        <begin position="1"/>
        <end position="18"/>
    </location>
</feature>
<name>A0AAD7A8E0_9AGAR</name>
<dbReference type="Proteomes" id="UP001218218">
    <property type="component" value="Unassembled WGS sequence"/>
</dbReference>
<keyword evidence="3" id="KW-1185">Reference proteome</keyword>
<dbReference type="AlphaFoldDB" id="A0AAD7A8E0"/>
<gene>
    <name evidence="2" type="ORF">DFH08DRAFT_805371</name>
</gene>
<evidence type="ECO:0000256" key="1">
    <source>
        <dbReference type="SAM" id="SignalP"/>
    </source>
</evidence>
<organism evidence="2 3">
    <name type="scientific">Mycena albidolilacea</name>
    <dbReference type="NCBI Taxonomy" id="1033008"/>
    <lineage>
        <taxon>Eukaryota</taxon>
        <taxon>Fungi</taxon>
        <taxon>Dikarya</taxon>
        <taxon>Basidiomycota</taxon>
        <taxon>Agaricomycotina</taxon>
        <taxon>Agaricomycetes</taxon>
        <taxon>Agaricomycetidae</taxon>
        <taxon>Agaricales</taxon>
        <taxon>Marasmiineae</taxon>
        <taxon>Mycenaceae</taxon>
        <taxon>Mycena</taxon>
    </lineage>
</organism>
<dbReference type="EMBL" id="JARIHO010000012">
    <property type="protein sequence ID" value="KAJ7352090.1"/>
    <property type="molecule type" value="Genomic_DNA"/>
</dbReference>
<feature type="chain" id="PRO_5042085440" evidence="1">
    <location>
        <begin position="19"/>
        <end position="352"/>
    </location>
</feature>
<comment type="caution">
    <text evidence="2">The sequence shown here is derived from an EMBL/GenBank/DDBJ whole genome shotgun (WGS) entry which is preliminary data.</text>
</comment>
<evidence type="ECO:0000313" key="2">
    <source>
        <dbReference type="EMBL" id="KAJ7352090.1"/>
    </source>
</evidence>
<sequence>MRFVLLVAIASVFAPTLGRKSRLVTRGLDDAAPLPTAAAISGGQITNGLGRLTQCPISTTACARHRTHADDGGARATATLDCIDTDVDFRSSDGRQAGGAYFRTKGRIKERIARRLMAPQMRLVIVLEDLTKRGGDFWKHNPHTKKWEGNPVFDSGFGTYYESLKNRRNRTGTATQALPMLPTDLMIIMEYLDSAEAVKYFTETQRLYFKVFVTTAFTLWTRPRLISLVYIGNDELFNLQFKDIKFDLRSRTEIPYHEFSLIFRKTNKDPTKVQKYMVQTEGAMAAVFGNDRNSIEAKAWTTYWSALSAAGEAIDQNDAYTVPVVVDAAKKPVKNTKTKWVEEDAEWDTEAW</sequence>
<reference evidence="2" key="1">
    <citation type="submission" date="2023-03" db="EMBL/GenBank/DDBJ databases">
        <title>Massive genome expansion in bonnet fungi (Mycena s.s.) driven by repeated elements and novel gene families across ecological guilds.</title>
        <authorList>
            <consortium name="Lawrence Berkeley National Laboratory"/>
            <person name="Harder C.B."/>
            <person name="Miyauchi S."/>
            <person name="Viragh M."/>
            <person name="Kuo A."/>
            <person name="Thoen E."/>
            <person name="Andreopoulos B."/>
            <person name="Lu D."/>
            <person name="Skrede I."/>
            <person name="Drula E."/>
            <person name="Henrissat B."/>
            <person name="Morin E."/>
            <person name="Kohler A."/>
            <person name="Barry K."/>
            <person name="LaButti K."/>
            <person name="Morin E."/>
            <person name="Salamov A."/>
            <person name="Lipzen A."/>
            <person name="Mereny Z."/>
            <person name="Hegedus B."/>
            <person name="Baldrian P."/>
            <person name="Stursova M."/>
            <person name="Weitz H."/>
            <person name="Taylor A."/>
            <person name="Grigoriev I.V."/>
            <person name="Nagy L.G."/>
            <person name="Martin F."/>
            <person name="Kauserud H."/>
        </authorList>
    </citation>
    <scope>NUCLEOTIDE SEQUENCE</scope>
    <source>
        <strain evidence="2">CBHHK002</strain>
    </source>
</reference>
<keyword evidence="1" id="KW-0732">Signal</keyword>
<evidence type="ECO:0000313" key="3">
    <source>
        <dbReference type="Proteomes" id="UP001218218"/>
    </source>
</evidence>